<name>A0A2G8L3N7_STIJA</name>
<proteinExistence type="predicted"/>
<comment type="caution">
    <text evidence="1">The sequence shown here is derived from an EMBL/GenBank/DDBJ whole genome shotgun (WGS) entry which is preliminary data.</text>
</comment>
<dbReference type="EMBL" id="MRZV01000231">
    <property type="protein sequence ID" value="PIK54871.1"/>
    <property type="molecule type" value="Genomic_DNA"/>
</dbReference>
<reference evidence="1 2" key="1">
    <citation type="journal article" date="2017" name="PLoS Biol.">
        <title>The sea cucumber genome provides insights into morphological evolution and visceral regeneration.</title>
        <authorList>
            <person name="Zhang X."/>
            <person name="Sun L."/>
            <person name="Yuan J."/>
            <person name="Sun Y."/>
            <person name="Gao Y."/>
            <person name="Zhang L."/>
            <person name="Li S."/>
            <person name="Dai H."/>
            <person name="Hamel J.F."/>
            <person name="Liu C."/>
            <person name="Yu Y."/>
            <person name="Liu S."/>
            <person name="Lin W."/>
            <person name="Guo K."/>
            <person name="Jin S."/>
            <person name="Xu P."/>
            <person name="Storey K.B."/>
            <person name="Huan P."/>
            <person name="Zhang T."/>
            <person name="Zhou Y."/>
            <person name="Zhang J."/>
            <person name="Lin C."/>
            <person name="Li X."/>
            <person name="Xing L."/>
            <person name="Huo D."/>
            <person name="Sun M."/>
            <person name="Wang L."/>
            <person name="Mercier A."/>
            <person name="Li F."/>
            <person name="Yang H."/>
            <person name="Xiang J."/>
        </authorList>
    </citation>
    <scope>NUCLEOTIDE SEQUENCE [LARGE SCALE GENOMIC DNA]</scope>
    <source>
        <strain evidence="1">Shaxun</strain>
        <tissue evidence="1">Muscle</tissue>
    </source>
</reference>
<dbReference type="OrthoDB" id="5966174at2759"/>
<dbReference type="Proteomes" id="UP000230750">
    <property type="component" value="Unassembled WGS sequence"/>
</dbReference>
<organism evidence="1 2">
    <name type="scientific">Stichopus japonicus</name>
    <name type="common">Sea cucumber</name>
    <dbReference type="NCBI Taxonomy" id="307972"/>
    <lineage>
        <taxon>Eukaryota</taxon>
        <taxon>Metazoa</taxon>
        <taxon>Echinodermata</taxon>
        <taxon>Eleutherozoa</taxon>
        <taxon>Echinozoa</taxon>
        <taxon>Holothuroidea</taxon>
        <taxon>Aspidochirotacea</taxon>
        <taxon>Aspidochirotida</taxon>
        <taxon>Stichopodidae</taxon>
        <taxon>Apostichopus</taxon>
    </lineage>
</organism>
<dbReference type="STRING" id="307972.A0A2G8L3N7"/>
<evidence type="ECO:0008006" key="3">
    <source>
        <dbReference type="Google" id="ProtNLM"/>
    </source>
</evidence>
<evidence type="ECO:0000313" key="2">
    <source>
        <dbReference type="Proteomes" id="UP000230750"/>
    </source>
</evidence>
<gene>
    <name evidence="1" type="ORF">BSL78_08208</name>
</gene>
<keyword evidence="2" id="KW-1185">Reference proteome</keyword>
<accession>A0A2G8L3N7</accession>
<protein>
    <recommendedName>
        <fullName evidence="3">Sfi1 spindle body domain-containing protein</fullName>
    </recommendedName>
</protein>
<evidence type="ECO:0000313" key="1">
    <source>
        <dbReference type="EMBL" id="PIK54871.1"/>
    </source>
</evidence>
<sequence length="1476" mass="176714">MLCFPLVEIETGTEKTGEQNNCVQRRRAIKLRVLTLWRQETINNREQRSQGVRVLQNLQKRRFLEAWRLLLQHNKERSLPAAMLQPGGRKLPKSGRGAQHQRGTFSFHNHHLLKISKRQFIKEAHLFASRAHLLFWKKWGTCPSALPPLLPPWLQPPQCPTFNTRKAGRSYQDVKCHIDEEIFQAMEDQVQREEKITHGEEARRRWLVEKFTARWRQVVKMRREEIKADLFKETKRKKCLKDAFGTWIDAFSAVMDDQEKEMEAQGYIEKHKLHRLFRCWRLAAREGVVIRPLVDRRRKKHLQRAFSSWYLLIQRKRMVKLMQEQSNRRMVTLSYFGWRQNYLEVLQLKVAKETLIQKHLSRLFRAWYLVRRNRKEAERLILQRDQRIITRCFEVWRSKQEEADLKRERLKGHQMRSVLLKRFYFRLWMEKKRTSRKEESVAIAVVQERRNAHSLQAAFSKWKSSYENEIIARNHHLAVVQENLRIFLLQWHQYAKLSFQHSLEVFTRSLGLSSPSFATITPSDLSRRAQASEGSNYSDMLHLSVVDSGYHGNHANIESLSIGRFQNLSQSDFVDASNPSDLETISIQSCPLFSGTTAPSIMEDDGTFQSTEIAHTYSSADSSPDSNVPLERRDTLKPPLNEMDESFSQRIEGFPSAQEEVKEVNVDTDGSTEYEYSYPITGMTGTFSQGWRQHSSEGDSNHLSSLRLGCSDDESHSSSSCELITVQDRLSTNNVMRDVWLGEMGDVSDGEVSDAEEDEDSLGMMSLRELVYEDTALTISDGLKTLSSFHDEDDDEDCVTEEQQSKVVLIKYMLNFWRLWPVSAVFLQWLRYTRYRKYLRLQRDEFKKITMRNTLRRYTNHWRRQLELVQIADQHQRSSLIGKYFEALSRHHQRKRKSRLNRELAEKWRGEKSLSGPFQKWKSQVLHAHSISGKEPSWDSFITKSRTLRYNSSKLEGKIQKENMKECFMFWKLRVWQQLQVRNQFQQTLKQRCFQSWLQWTRVNRERTIQMESFLQRRQKYMVLLRWKEALLHKSKVQQMRSKVNENHLRDILHLWHQYAQIIREDREHTDTAQKMVAMTALQHFWNIWRCQLKECNVAQSYRDQQLTKKCFGLWLNFKHRQIELRKSARKVEVIVEEREAREAFYIWRKRMEAKKRMLKLTINKEQTTLRISFEKWKEYVSLERREKMRCRNLMEEVVSHWLMVCHLQQNEDGNPGCMFLAGERYLHDWCIYSKQQKRRLADEESFRLRMQHRMVERCFSHWKDMLRDVQQKQQISADFAVQRSQKTLTVCFQLWFQQTLTKKADNFYKTKVEKKMWCTWRVALMNIQKMERVQESTERRRLQTSFNALQIWCSENKKQRLLIQSMGVKQERNRAWLHTMQKEKHLQELYENALATFTYRRIQLVLYGKHDMIKYDREVLRRNASGHPSDKIISICFERWKSRTTQRGKERLRLFSLAQSAAAHWRWWVEKTTTV</sequence>